<accession>A0AA40EQX2</accession>
<protein>
    <recommendedName>
        <fullName evidence="4">DUF862-domain-containing protein</fullName>
    </recommendedName>
</protein>
<keyword evidence="3" id="KW-1185">Reference proteome</keyword>
<feature type="region of interest" description="Disordered" evidence="1">
    <location>
        <begin position="257"/>
        <end position="281"/>
    </location>
</feature>
<organism evidence="2 3">
    <name type="scientific">Schizothecium vesticola</name>
    <dbReference type="NCBI Taxonomy" id="314040"/>
    <lineage>
        <taxon>Eukaryota</taxon>
        <taxon>Fungi</taxon>
        <taxon>Dikarya</taxon>
        <taxon>Ascomycota</taxon>
        <taxon>Pezizomycotina</taxon>
        <taxon>Sordariomycetes</taxon>
        <taxon>Sordariomycetidae</taxon>
        <taxon>Sordariales</taxon>
        <taxon>Schizotheciaceae</taxon>
        <taxon>Schizothecium</taxon>
    </lineage>
</organism>
<dbReference type="EMBL" id="JAUKUD010000005">
    <property type="protein sequence ID" value="KAK0743854.1"/>
    <property type="molecule type" value="Genomic_DNA"/>
</dbReference>
<evidence type="ECO:0000313" key="2">
    <source>
        <dbReference type="EMBL" id="KAK0743854.1"/>
    </source>
</evidence>
<feature type="compositionally biased region" description="Acidic residues" evidence="1">
    <location>
        <begin position="257"/>
        <end position="272"/>
    </location>
</feature>
<comment type="caution">
    <text evidence="2">The sequence shown here is derived from an EMBL/GenBank/DDBJ whole genome shotgun (WGS) entry which is preliminary data.</text>
</comment>
<gene>
    <name evidence="2" type="ORF">B0T18DRAFT_351260</name>
</gene>
<dbReference type="Proteomes" id="UP001172155">
    <property type="component" value="Unassembled WGS sequence"/>
</dbReference>
<sequence length="308" mass="34055">MDIFRHKKSPARETAENSQSTSSEQSSGDKFKSFLKKNIASGVSVGKDGLLKRKLKLQHSLGLGHKPNVIPPGSPSIRDAPRAVHIGWHPVAGVVGKWIAEETQLGKFITDKIHKHPDPTQHWAVLVGDYGHELWMDEDLNIIYVNEAVQWAEWQTFEIGTTRFNDEAIRQTSEMVIYNMRTKRPAYNLISNNCQTFALALLDDIQVGSSRKFATSYAVYRKAIGPGSVAALFHHDAQTATLADGEAGVQAAAEVDAEADAEADAQDAAEEEVAGKPAATQKHRTVVEFARQLMEEHTTKLDSHHYVH</sequence>
<reference evidence="2" key="1">
    <citation type="submission" date="2023-06" db="EMBL/GenBank/DDBJ databases">
        <title>Genome-scale phylogeny and comparative genomics of the fungal order Sordariales.</title>
        <authorList>
            <consortium name="Lawrence Berkeley National Laboratory"/>
            <person name="Hensen N."/>
            <person name="Bonometti L."/>
            <person name="Westerberg I."/>
            <person name="Brannstrom I.O."/>
            <person name="Guillou S."/>
            <person name="Cros-Aarteil S."/>
            <person name="Calhoun S."/>
            <person name="Haridas S."/>
            <person name="Kuo A."/>
            <person name="Mondo S."/>
            <person name="Pangilinan J."/>
            <person name="Riley R."/>
            <person name="LaButti K."/>
            <person name="Andreopoulos B."/>
            <person name="Lipzen A."/>
            <person name="Chen C."/>
            <person name="Yanf M."/>
            <person name="Daum C."/>
            <person name="Ng V."/>
            <person name="Clum A."/>
            <person name="Steindorff A."/>
            <person name="Ohm R."/>
            <person name="Martin F."/>
            <person name="Silar P."/>
            <person name="Natvig D."/>
            <person name="Lalanne C."/>
            <person name="Gautier V."/>
            <person name="Ament-velasquez S.L."/>
            <person name="Kruys A."/>
            <person name="Hutchinson M.I."/>
            <person name="Powell A.J."/>
            <person name="Barry K."/>
            <person name="Miller A.N."/>
            <person name="Grigoriev I.V."/>
            <person name="Debuchy R."/>
            <person name="Gladieux P."/>
            <person name="Thoren M.H."/>
            <person name="Johannesson H."/>
        </authorList>
    </citation>
    <scope>NUCLEOTIDE SEQUENCE</scope>
    <source>
        <strain evidence="2">SMH3187-1</strain>
    </source>
</reference>
<feature type="region of interest" description="Disordered" evidence="1">
    <location>
        <begin position="1"/>
        <end position="29"/>
    </location>
</feature>
<evidence type="ECO:0000313" key="3">
    <source>
        <dbReference type="Proteomes" id="UP001172155"/>
    </source>
</evidence>
<dbReference type="AlphaFoldDB" id="A0AA40EQX2"/>
<evidence type="ECO:0008006" key="4">
    <source>
        <dbReference type="Google" id="ProtNLM"/>
    </source>
</evidence>
<proteinExistence type="predicted"/>
<name>A0AA40EQX2_9PEZI</name>
<evidence type="ECO:0000256" key="1">
    <source>
        <dbReference type="SAM" id="MobiDB-lite"/>
    </source>
</evidence>